<sequence>MSIKIDHFHYQQIKPQNLSKTQNDFKQLLNNELVNSELKISKHAQERLIERHITLTNDEWSSIEAKMTEARKKGVQDSLVLVSEAALIINAKSNTVITAMDREEAKTQMFTNINGAIIMD</sequence>
<gene>
    <name evidence="1" type="ORF">FS935_06100</name>
</gene>
<name>A0A5C6W240_9BACI</name>
<dbReference type="OrthoDB" id="165650at2"/>
<dbReference type="RefSeq" id="WP_146946700.1">
    <property type="nucleotide sequence ID" value="NZ_VOQF01000003.1"/>
</dbReference>
<proteinExistence type="predicted"/>
<evidence type="ECO:0008006" key="3">
    <source>
        <dbReference type="Google" id="ProtNLM"/>
    </source>
</evidence>
<protein>
    <recommendedName>
        <fullName evidence="3">Flagellar protein</fullName>
    </recommendedName>
</protein>
<dbReference type="Pfam" id="PF12611">
    <property type="entry name" value="Flagellar_put"/>
    <property type="match status" value="1"/>
</dbReference>
<evidence type="ECO:0000313" key="1">
    <source>
        <dbReference type="EMBL" id="TXC91954.1"/>
    </source>
</evidence>
<reference evidence="1 2" key="1">
    <citation type="journal article" date="2005" name="Int. J. Syst. Evol. Microbiol.">
        <title>Bacillus litoralis sp. nov., isolated from a tidal flat of the Yellow Sea in Korea.</title>
        <authorList>
            <person name="Yoon J.H."/>
            <person name="Oh T.K."/>
        </authorList>
    </citation>
    <scope>NUCLEOTIDE SEQUENCE [LARGE SCALE GENOMIC DNA]</scope>
    <source>
        <strain evidence="1 2">SW-211</strain>
    </source>
</reference>
<keyword evidence="2" id="KW-1185">Reference proteome</keyword>
<organism evidence="1 2">
    <name type="scientific">Metabacillus litoralis</name>
    <dbReference type="NCBI Taxonomy" id="152268"/>
    <lineage>
        <taxon>Bacteria</taxon>
        <taxon>Bacillati</taxon>
        <taxon>Bacillota</taxon>
        <taxon>Bacilli</taxon>
        <taxon>Bacillales</taxon>
        <taxon>Bacillaceae</taxon>
        <taxon>Metabacillus</taxon>
    </lineage>
</organism>
<evidence type="ECO:0000313" key="2">
    <source>
        <dbReference type="Proteomes" id="UP000321363"/>
    </source>
</evidence>
<accession>A0A5C6W240</accession>
<comment type="caution">
    <text evidence="1">The sequence shown here is derived from an EMBL/GenBank/DDBJ whole genome shotgun (WGS) entry which is preliminary data.</text>
</comment>
<dbReference type="NCBIfam" id="TIGR02530">
    <property type="entry name" value="flg_new"/>
    <property type="match status" value="1"/>
</dbReference>
<dbReference type="AlphaFoldDB" id="A0A5C6W240"/>
<dbReference type="Proteomes" id="UP000321363">
    <property type="component" value="Unassembled WGS sequence"/>
</dbReference>
<dbReference type="InterPro" id="IPR013367">
    <property type="entry name" value="Flagellar_put"/>
</dbReference>
<dbReference type="EMBL" id="VOQF01000003">
    <property type="protein sequence ID" value="TXC91954.1"/>
    <property type="molecule type" value="Genomic_DNA"/>
</dbReference>